<sequence>MKKTIVCMLLALSVSSSLYSPQIVIAAEQSEETLEEHSNAGASDDADNSKDDQTTQTEQAPKEDTTTKAEQTPQQEQPTKTEETQSEEPTQSEEETQFSITVNENFDVRI</sequence>
<evidence type="ECO:0000313" key="3">
    <source>
        <dbReference type="EMBL" id="VYU42486.1"/>
    </source>
</evidence>
<evidence type="ECO:0000256" key="1">
    <source>
        <dbReference type="SAM" id="MobiDB-lite"/>
    </source>
</evidence>
<protein>
    <submittedName>
        <fullName evidence="3">Uncharacterized protein</fullName>
    </submittedName>
</protein>
<gene>
    <name evidence="3" type="ORF">RGLFYP19_02225</name>
</gene>
<evidence type="ECO:0000256" key="2">
    <source>
        <dbReference type="SAM" id="SignalP"/>
    </source>
</evidence>
<name>A0A6N3ELI6_MEDGN</name>
<proteinExistence type="predicted"/>
<feature type="signal peptide" evidence="2">
    <location>
        <begin position="1"/>
        <end position="26"/>
    </location>
</feature>
<feature type="compositionally biased region" description="Low complexity" evidence="1">
    <location>
        <begin position="68"/>
        <end position="78"/>
    </location>
</feature>
<feature type="chain" id="PRO_5026728004" evidence="2">
    <location>
        <begin position="27"/>
        <end position="110"/>
    </location>
</feature>
<feature type="compositionally biased region" description="Acidic residues" evidence="1">
    <location>
        <begin position="84"/>
        <end position="96"/>
    </location>
</feature>
<dbReference type="AlphaFoldDB" id="A0A6N3ELI6"/>
<reference evidence="3" key="1">
    <citation type="submission" date="2019-11" db="EMBL/GenBank/DDBJ databases">
        <authorList>
            <person name="Feng L."/>
        </authorList>
    </citation>
    <scope>NUCLEOTIDE SEQUENCE</scope>
    <source>
        <strain evidence="3">RgnavusLFYP19</strain>
    </source>
</reference>
<feature type="region of interest" description="Disordered" evidence="1">
    <location>
        <begin position="30"/>
        <end position="110"/>
    </location>
</feature>
<keyword evidence="2" id="KW-0732">Signal</keyword>
<dbReference type="RefSeq" id="WP_421930074.1">
    <property type="nucleotide sequence ID" value="NZ_CACRUK010000035.1"/>
</dbReference>
<dbReference type="EMBL" id="CACRUK010000035">
    <property type="protein sequence ID" value="VYU42486.1"/>
    <property type="molecule type" value="Genomic_DNA"/>
</dbReference>
<organism evidence="3">
    <name type="scientific">Mediterraneibacter gnavus</name>
    <name type="common">Ruminococcus gnavus</name>
    <dbReference type="NCBI Taxonomy" id="33038"/>
    <lineage>
        <taxon>Bacteria</taxon>
        <taxon>Bacillati</taxon>
        <taxon>Bacillota</taxon>
        <taxon>Clostridia</taxon>
        <taxon>Lachnospirales</taxon>
        <taxon>Lachnospiraceae</taxon>
        <taxon>Mediterraneibacter</taxon>
    </lineage>
</organism>
<accession>A0A6N3ELI6</accession>